<evidence type="ECO:0000313" key="2">
    <source>
        <dbReference type="Proteomes" id="UP001202328"/>
    </source>
</evidence>
<organism evidence="1 2">
    <name type="scientific">Papaver atlanticum</name>
    <dbReference type="NCBI Taxonomy" id="357466"/>
    <lineage>
        <taxon>Eukaryota</taxon>
        <taxon>Viridiplantae</taxon>
        <taxon>Streptophyta</taxon>
        <taxon>Embryophyta</taxon>
        <taxon>Tracheophyta</taxon>
        <taxon>Spermatophyta</taxon>
        <taxon>Magnoliopsida</taxon>
        <taxon>Ranunculales</taxon>
        <taxon>Papaveraceae</taxon>
        <taxon>Papaveroideae</taxon>
        <taxon>Papaver</taxon>
    </lineage>
</organism>
<reference evidence="1" key="1">
    <citation type="submission" date="2022-04" db="EMBL/GenBank/DDBJ databases">
        <title>A functionally conserved STORR gene fusion in Papaver species that diverged 16.8 million years ago.</title>
        <authorList>
            <person name="Catania T."/>
        </authorList>
    </citation>
    <scope>NUCLEOTIDE SEQUENCE</scope>
    <source>
        <strain evidence="1">S-188037</strain>
    </source>
</reference>
<dbReference type="AlphaFoldDB" id="A0AAD4XRD6"/>
<sequence length="128" mass="14684">MVESLSVPSFWVKLKATVAVNGGLIGLVLQDDADKERSQCPIWACLKWIDSMPYFRPRSCICRGRHQLRILVGRRTAQGYSEVDTVMQRFAEFWLNCNLLFLSVELTRMTICQGPYRTESFNGDLFVS</sequence>
<dbReference type="EMBL" id="JAJJMB010005286">
    <property type="protein sequence ID" value="KAI3939820.1"/>
    <property type="molecule type" value="Genomic_DNA"/>
</dbReference>
<dbReference type="Proteomes" id="UP001202328">
    <property type="component" value="Unassembled WGS sequence"/>
</dbReference>
<evidence type="ECO:0000313" key="1">
    <source>
        <dbReference type="EMBL" id="KAI3939820.1"/>
    </source>
</evidence>
<name>A0AAD4XRD6_9MAGN</name>
<keyword evidence="2" id="KW-1185">Reference proteome</keyword>
<comment type="caution">
    <text evidence="1">The sequence shown here is derived from an EMBL/GenBank/DDBJ whole genome shotgun (WGS) entry which is preliminary data.</text>
</comment>
<proteinExistence type="predicted"/>
<gene>
    <name evidence="1" type="ORF">MKW98_029596</name>
</gene>
<protein>
    <submittedName>
        <fullName evidence="1">Uncharacterized protein</fullName>
    </submittedName>
</protein>
<accession>A0AAD4XRD6</accession>